<reference evidence="1" key="1">
    <citation type="journal article" date="2019" name="bioRxiv">
        <title>The Genome of the Zebra Mussel, Dreissena polymorpha: A Resource for Invasive Species Research.</title>
        <authorList>
            <person name="McCartney M.A."/>
            <person name="Auch B."/>
            <person name="Kono T."/>
            <person name="Mallez S."/>
            <person name="Zhang Y."/>
            <person name="Obille A."/>
            <person name="Becker A."/>
            <person name="Abrahante J.E."/>
            <person name="Garbe J."/>
            <person name="Badalamenti J.P."/>
            <person name="Herman A."/>
            <person name="Mangelson H."/>
            <person name="Liachko I."/>
            <person name="Sullivan S."/>
            <person name="Sone E.D."/>
            <person name="Koren S."/>
            <person name="Silverstein K.A.T."/>
            <person name="Beckman K.B."/>
            <person name="Gohl D.M."/>
        </authorList>
    </citation>
    <scope>NUCLEOTIDE SEQUENCE</scope>
    <source>
        <strain evidence="1">Duluth1</strain>
        <tissue evidence="1">Whole animal</tissue>
    </source>
</reference>
<evidence type="ECO:0000313" key="2">
    <source>
        <dbReference type="Proteomes" id="UP000828390"/>
    </source>
</evidence>
<proteinExistence type="predicted"/>
<name>A0A9D4J927_DREPO</name>
<dbReference type="Proteomes" id="UP000828390">
    <property type="component" value="Unassembled WGS sequence"/>
</dbReference>
<protein>
    <submittedName>
        <fullName evidence="1">Uncharacterized protein</fullName>
    </submittedName>
</protein>
<evidence type="ECO:0000313" key="1">
    <source>
        <dbReference type="EMBL" id="KAH3799983.1"/>
    </source>
</evidence>
<keyword evidence="2" id="KW-1185">Reference proteome</keyword>
<comment type="caution">
    <text evidence="1">The sequence shown here is derived from an EMBL/GenBank/DDBJ whole genome shotgun (WGS) entry which is preliminary data.</text>
</comment>
<reference evidence="1" key="2">
    <citation type="submission" date="2020-11" db="EMBL/GenBank/DDBJ databases">
        <authorList>
            <person name="McCartney M.A."/>
            <person name="Auch B."/>
            <person name="Kono T."/>
            <person name="Mallez S."/>
            <person name="Becker A."/>
            <person name="Gohl D.M."/>
            <person name="Silverstein K.A.T."/>
            <person name="Koren S."/>
            <person name="Bechman K.B."/>
            <person name="Herman A."/>
            <person name="Abrahante J.E."/>
            <person name="Garbe J."/>
        </authorList>
    </citation>
    <scope>NUCLEOTIDE SEQUENCE</scope>
    <source>
        <strain evidence="1">Duluth1</strain>
        <tissue evidence="1">Whole animal</tissue>
    </source>
</reference>
<sequence>MQNVFQYLAGCFGHYGDPSFPDCVHESQGTCSVCCGDGGCNNDTCRNIRDRLFLDYRAGRLNMTTLRVVQP</sequence>
<organism evidence="1 2">
    <name type="scientific">Dreissena polymorpha</name>
    <name type="common">Zebra mussel</name>
    <name type="synonym">Mytilus polymorpha</name>
    <dbReference type="NCBI Taxonomy" id="45954"/>
    <lineage>
        <taxon>Eukaryota</taxon>
        <taxon>Metazoa</taxon>
        <taxon>Spiralia</taxon>
        <taxon>Lophotrochozoa</taxon>
        <taxon>Mollusca</taxon>
        <taxon>Bivalvia</taxon>
        <taxon>Autobranchia</taxon>
        <taxon>Heteroconchia</taxon>
        <taxon>Euheterodonta</taxon>
        <taxon>Imparidentia</taxon>
        <taxon>Neoheterodontei</taxon>
        <taxon>Myida</taxon>
        <taxon>Dreissenoidea</taxon>
        <taxon>Dreissenidae</taxon>
        <taxon>Dreissena</taxon>
    </lineage>
</organism>
<gene>
    <name evidence="1" type="ORF">DPMN_153607</name>
</gene>
<accession>A0A9D4J927</accession>
<dbReference type="EMBL" id="JAIWYP010000007">
    <property type="protein sequence ID" value="KAH3799983.1"/>
    <property type="molecule type" value="Genomic_DNA"/>
</dbReference>
<dbReference type="AlphaFoldDB" id="A0A9D4J927"/>